<evidence type="ECO:0000259" key="4">
    <source>
        <dbReference type="Pfam" id="PF02678"/>
    </source>
</evidence>
<dbReference type="InterPro" id="IPR008778">
    <property type="entry name" value="Pirin_C_dom"/>
</dbReference>
<feature type="binding site" evidence="2">
    <location>
        <position position="74"/>
    </location>
    <ligand>
        <name>Fe cation</name>
        <dbReference type="ChEBI" id="CHEBI:24875"/>
    </ligand>
</feature>
<feature type="domain" description="Pirin N-terminal" evidence="4">
    <location>
        <begin position="50"/>
        <end position="140"/>
    </location>
</feature>
<dbReference type="InterPro" id="IPR011051">
    <property type="entry name" value="RmlC_Cupin_sf"/>
</dbReference>
<feature type="binding site" evidence="2">
    <location>
        <position position="118"/>
    </location>
    <ligand>
        <name>Fe cation</name>
        <dbReference type="ChEBI" id="CHEBI:24875"/>
    </ligand>
</feature>
<keyword evidence="2" id="KW-0479">Metal-binding</keyword>
<dbReference type="InterPro" id="IPR012093">
    <property type="entry name" value="Pirin"/>
</dbReference>
<dbReference type="PIRSF" id="PIRSF006232">
    <property type="entry name" value="Pirin"/>
    <property type="match status" value="1"/>
</dbReference>
<dbReference type="PANTHER" id="PTHR13903:SF8">
    <property type="entry name" value="PIRIN"/>
    <property type="match status" value="1"/>
</dbReference>
<dbReference type="InterPro" id="IPR014710">
    <property type="entry name" value="RmlC-like_jellyroll"/>
</dbReference>
<dbReference type="Pfam" id="PF05726">
    <property type="entry name" value="Pirin_C"/>
    <property type="match status" value="1"/>
</dbReference>
<dbReference type="PANTHER" id="PTHR13903">
    <property type="entry name" value="PIRIN-RELATED"/>
    <property type="match status" value="1"/>
</dbReference>
<reference evidence="7" key="1">
    <citation type="journal article" date="2017" name="Proc. Natl. Acad. Sci. U.S.A.">
        <title>Simulation of Deepwater Horizon oil plume reveals substrate specialization within a complex community of hydrocarbon-degraders.</title>
        <authorList>
            <person name="Hu P."/>
            <person name="Dubinsky E.A."/>
            <person name="Probst A.J."/>
            <person name="Wang J."/>
            <person name="Sieber C.M.K."/>
            <person name="Tom L.M."/>
            <person name="Gardinali P."/>
            <person name="Banfield J.F."/>
            <person name="Atlas R.M."/>
            <person name="Andersen G.L."/>
        </authorList>
    </citation>
    <scope>NUCLEOTIDE SEQUENCE [LARGE SCALE GENOMIC DNA]</scope>
</reference>
<evidence type="ECO:0000256" key="2">
    <source>
        <dbReference type="PIRSR" id="PIRSR006232-1"/>
    </source>
</evidence>
<dbReference type="EMBL" id="MAAX01000154">
    <property type="protein sequence ID" value="OUS12858.1"/>
    <property type="molecule type" value="Genomic_DNA"/>
</dbReference>
<feature type="binding site" evidence="2">
    <location>
        <position position="120"/>
    </location>
    <ligand>
        <name>Fe cation</name>
        <dbReference type="ChEBI" id="CHEBI:24875"/>
    </ligand>
</feature>
<dbReference type="Proteomes" id="UP000196102">
    <property type="component" value="Unassembled WGS sequence"/>
</dbReference>
<keyword evidence="2" id="KW-0408">Iron</keyword>
<comment type="cofactor">
    <cofactor evidence="2">
        <name>Fe cation</name>
        <dbReference type="ChEBI" id="CHEBI:24875"/>
    </cofactor>
    <text evidence="2">Binds 1 Fe cation per subunit.</text>
</comment>
<comment type="similarity">
    <text evidence="1 3">Belongs to the pirin family.</text>
</comment>
<protein>
    <submittedName>
        <fullName evidence="6">Pirin</fullName>
    </submittedName>
</protein>
<dbReference type="GO" id="GO:0046872">
    <property type="term" value="F:metal ion binding"/>
    <property type="evidence" value="ECO:0007669"/>
    <property type="project" value="UniProtKB-KW"/>
</dbReference>
<organism evidence="6 7">
    <name type="scientific">Nonlabens dokdonensis</name>
    <dbReference type="NCBI Taxonomy" id="328515"/>
    <lineage>
        <taxon>Bacteria</taxon>
        <taxon>Pseudomonadati</taxon>
        <taxon>Bacteroidota</taxon>
        <taxon>Flavobacteriia</taxon>
        <taxon>Flavobacteriales</taxon>
        <taxon>Flavobacteriaceae</taxon>
        <taxon>Nonlabens</taxon>
    </lineage>
</organism>
<comment type="caution">
    <text evidence="6">The sequence shown here is derived from an EMBL/GenBank/DDBJ whole genome shotgun (WGS) entry which is preliminary data.</text>
</comment>
<gene>
    <name evidence="6" type="ORF">A9Q93_09655</name>
</gene>
<sequence length="341" mass="38460">MSSTIIRLQQLGFPWQTQDPFLFCAHHRDLYPSGDEQLGIPDHLKSGRNIGQDFMLKDGFRMYHGSHVPGFPYHPHRGFETITINKEGIVDHSDSLGGAGRFGAGDVQWMTAGKGILHSEMFPMLHNDKKNTLEIFQVWLNLPRVSKMVPPHFKMLWSEDVPVITHTNESGNTTTIDLIAGMLGSHTSLEPTPNSWAAHPENEVLVATIQMDAGASYRLPKAVSSEAKRTLYFYRGNTIEIDHTAVTVNHSIEVKSTEELELKNTSKEAAFLLVLQGKPINEPVAQHGPFVMNTQQEIREAFADYQQTQFGGWPWPEQEQVHDRNKGRFALHSDGREEIRS</sequence>
<dbReference type="Pfam" id="PF02678">
    <property type="entry name" value="Pirin"/>
    <property type="match status" value="1"/>
</dbReference>
<dbReference type="RefSeq" id="WP_303687216.1">
    <property type="nucleotide sequence ID" value="NZ_CAJXYO010000009.1"/>
</dbReference>
<feature type="domain" description="Pirin C-terminal" evidence="5">
    <location>
        <begin position="208"/>
        <end position="311"/>
    </location>
</feature>
<dbReference type="Gene3D" id="2.60.120.10">
    <property type="entry name" value="Jelly Rolls"/>
    <property type="match status" value="2"/>
</dbReference>
<evidence type="ECO:0000313" key="6">
    <source>
        <dbReference type="EMBL" id="OUS12858.1"/>
    </source>
</evidence>
<evidence type="ECO:0000313" key="7">
    <source>
        <dbReference type="Proteomes" id="UP000196102"/>
    </source>
</evidence>
<dbReference type="AlphaFoldDB" id="A0A1Z8ARN8"/>
<evidence type="ECO:0000256" key="3">
    <source>
        <dbReference type="RuleBase" id="RU003457"/>
    </source>
</evidence>
<evidence type="ECO:0000259" key="5">
    <source>
        <dbReference type="Pfam" id="PF05726"/>
    </source>
</evidence>
<feature type="binding site" evidence="2">
    <location>
        <position position="76"/>
    </location>
    <ligand>
        <name>Fe cation</name>
        <dbReference type="ChEBI" id="CHEBI:24875"/>
    </ligand>
</feature>
<dbReference type="SUPFAM" id="SSF51182">
    <property type="entry name" value="RmlC-like cupins"/>
    <property type="match status" value="1"/>
</dbReference>
<proteinExistence type="inferred from homology"/>
<dbReference type="CDD" id="cd02909">
    <property type="entry name" value="cupin_pirin_N"/>
    <property type="match status" value="1"/>
</dbReference>
<dbReference type="InterPro" id="IPR003829">
    <property type="entry name" value="Pirin_N_dom"/>
</dbReference>
<name>A0A1Z8ARN8_9FLAO</name>
<evidence type="ECO:0000256" key="1">
    <source>
        <dbReference type="ARBA" id="ARBA00008416"/>
    </source>
</evidence>
<accession>A0A1Z8ARN8</accession>